<dbReference type="SUPFAM" id="SSF102215">
    <property type="entry name" value="Creatininase"/>
    <property type="match status" value="1"/>
</dbReference>
<protein>
    <recommendedName>
        <fullName evidence="6">Creatininase</fullName>
    </recommendedName>
</protein>
<dbReference type="GO" id="GO:0046872">
    <property type="term" value="F:metal ion binding"/>
    <property type="evidence" value="ECO:0007669"/>
    <property type="project" value="UniProtKB-KW"/>
</dbReference>
<dbReference type="PANTHER" id="PTHR35005">
    <property type="entry name" value="3-DEHYDRO-SCYLLO-INOSOSE HYDROLASE"/>
    <property type="match status" value="1"/>
</dbReference>
<proteinExistence type="predicted"/>
<evidence type="ECO:0000256" key="4">
    <source>
        <dbReference type="ARBA" id="ARBA00022833"/>
    </source>
</evidence>
<evidence type="ECO:0008006" key="6">
    <source>
        <dbReference type="Google" id="ProtNLM"/>
    </source>
</evidence>
<keyword evidence="3" id="KW-0378">Hydrolase</keyword>
<gene>
    <name evidence="5" type="ORF">S03H2_45366</name>
</gene>
<reference evidence="5" key="1">
    <citation type="journal article" date="2014" name="Front. Microbiol.">
        <title>High frequency of phylogenetically diverse reductive dehalogenase-homologous genes in deep subseafloor sedimentary metagenomes.</title>
        <authorList>
            <person name="Kawai M."/>
            <person name="Futagami T."/>
            <person name="Toyoda A."/>
            <person name="Takaki Y."/>
            <person name="Nishi S."/>
            <person name="Hori S."/>
            <person name="Arai W."/>
            <person name="Tsubouchi T."/>
            <person name="Morono Y."/>
            <person name="Uchiyama I."/>
            <person name="Ito T."/>
            <person name="Fujiyama A."/>
            <person name="Inagaki F."/>
            <person name="Takami H."/>
        </authorList>
    </citation>
    <scope>NUCLEOTIDE SEQUENCE</scope>
    <source>
        <strain evidence="5">Expedition CK06-06</strain>
    </source>
</reference>
<sequence>MNKVFLWDMDSEEAEIAIKEADFIVLPTGAIEQHSIHLPVSTDSIRAEELTKYLVSHSEDLKMVMLPTLVYGQSLHHMRRGGTISLRNDTYSKVIEDIAWSVKQRGGKRLLVVNYHGGNLNPISVVRGNIERDLELKIYLVQWSSFASDLVKKWFPDAPYGHSGFYETSMIMHFRPDLVQKEKMREQEQKYKR</sequence>
<dbReference type="Pfam" id="PF02633">
    <property type="entry name" value="Creatininase"/>
    <property type="match status" value="1"/>
</dbReference>
<dbReference type="InterPro" id="IPR024087">
    <property type="entry name" value="Creatininase-like_sf"/>
</dbReference>
<dbReference type="InterPro" id="IPR003785">
    <property type="entry name" value="Creatininase/forma_Hydrolase"/>
</dbReference>
<comment type="cofactor">
    <cofactor evidence="1">
        <name>Zn(2+)</name>
        <dbReference type="ChEBI" id="CHEBI:29105"/>
    </cofactor>
</comment>
<keyword evidence="4" id="KW-0862">Zinc</keyword>
<evidence type="ECO:0000313" key="5">
    <source>
        <dbReference type="EMBL" id="GAH70452.1"/>
    </source>
</evidence>
<name>X1HLW9_9ZZZZ</name>
<dbReference type="PANTHER" id="PTHR35005:SF1">
    <property type="entry name" value="2-AMINO-5-FORMYLAMINO-6-RIBOSYLAMINOPYRIMIDIN-4(3H)-ONE 5'-MONOPHOSPHATE DEFORMYLASE"/>
    <property type="match status" value="1"/>
</dbReference>
<dbReference type="GO" id="GO:0016811">
    <property type="term" value="F:hydrolase activity, acting on carbon-nitrogen (but not peptide) bonds, in linear amides"/>
    <property type="evidence" value="ECO:0007669"/>
    <property type="project" value="TreeGrafter"/>
</dbReference>
<evidence type="ECO:0000256" key="3">
    <source>
        <dbReference type="ARBA" id="ARBA00022801"/>
    </source>
</evidence>
<keyword evidence="2" id="KW-0479">Metal-binding</keyword>
<comment type="caution">
    <text evidence="5">The sequence shown here is derived from an EMBL/GenBank/DDBJ whole genome shotgun (WGS) entry which is preliminary data.</text>
</comment>
<feature type="non-terminal residue" evidence="5">
    <location>
        <position position="193"/>
    </location>
</feature>
<evidence type="ECO:0000256" key="2">
    <source>
        <dbReference type="ARBA" id="ARBA00022723"/>
    </source>
</evidence>
<organism evidence="5">
    <name type="scientific">marine sediment metagenome</name>
    <dbReference type="NCBI Taxonomy" id="412755"/>
    <lineage>
        <taxon>unclassified sequences</taxon>
        <taxon>metagenomes</taxon>
        <taxon>ecological metagenomes</taxon>
    </lineage>
</organism>
<dbReference type="EMBL" id="BARU01028424">
    <property type="protein sequence ID" value="GAH70452.1"/>
    <property type="molecule type" value="Genomic_DNA"/>
</dbReference>
<dbReference type="Gene3D" id="3.40.50.10310">
    <property type="entry name" value="Creatininase"/>
    <property type="match status" value="1"/>
</dbReference>
<dbReference type="GO" id="GO:0009231">
    <property type="term" value="P:riboflavin biosynthetic process"/>
    <property type="evidence" value="ECO:0007669"/>
    <property type="project" value="TreeGrafter"/>
</dbReference>
<accession>X1HLW9</accession>
<evidence type="ECO:0000256" key="1">
    <source>
        <dbReference type="ARBA" id="ARBA00001947"/>
    </source>
</evidence>
<dbReference type="AlphaFoldDB" id="X1HLW9"/>